<dbReference type="RefSeq" id="WP_123861862.1">
    <property type="nucleotide sequence ID" value="NZ_CP033930.1"/>
</dbReference>
<dbReference type="Proteomes" id="UP000269015">
    <property type="component" value="Chromosome"/>
</dbReference>
<proteinExistence type="predicted"/>
<organism evidence="1 2">
    <name type="scientific">Chryseobacterium indologenes</name>
    <name type="common">Flavobacterium indologenes</name>
    <dbReference type="NCBI Taxonomy" id="253"/>
    <lineage>
        <taxon>Bacteria</taxon>
        <taxon>Pseudomonadati</taxon>
        <taxon>Bacteroidota</taxon>
        <taxon>Flavobacteriia</taxon>
        <taxon>Flavobacteriales</taxon>
        <taxon>Weeksellaceae</taxon>
        <taxon>Chryseobacterium group</taxon>
        <taxon>Chryseobacterium</taxon>
    </lineage>
</organism>
<gene>
    <name evidence="1" type="ORF">EG352_19120</name>
</gene>
<protein>
    <submittedName>
        <fullName evidence="1">Uncharacterized protein</fullName>
    </submittedName>
</protein>
<dbReference type="AlphaFoldDB" id="A0AAD0YY89"/>
<sequence length="234" mass="26944">MKTDKKQNTSNSKGLQKLTESEIKIENIFALKKISIQDLDTLTKKEKNSFLQMMTHKVNNLKGDDLERFLTQTEEITHPRIKNELWEKNHINIMWAITSLIKENGGMPTKTEISMKTDLSRQTVHKHLTEYNTSNYYTDFKQQFHIMESKVMTTVFQYAINGDMKAARLYLECIGGLKNISSGKSQNNTSNTLIQNQNNYIQIGGTILNQEIIKNLKPEQISTIEGILKSIEVK</sequence>
<evidence type="ECO:0000313" key="2">
    <source>
        <dbReference type="Proteomes" id="UP000269015"/>
    </source>
</evidence>
<reference evidence="1 2" key="1">
    <citation type="submission" date="2018-11" db="EMBL/GenBank/DDBJ databases">
        <title>Proposal to divide the Flavobacteriaceae and reorganize its genera based on Amino Acid Identity values calculated from whole genome sequences.</title>
        <authorList>
            <person name="Nicholson A.C."/>
            <person name="Gulvik C.A."/>
            <person name="Whitney A.M."/>
            <person name="Humrighouse B.W."/>
            <person name="Bell M."/>
            <person name="Holmes B."/>
            <person name="Steigerwalt A.G."/>
            <person name="Villarma A."/>
            <person name="Sheth M."/>
            <person name="Batra D."/>
            <person name="Pryor J."/>
            <person name="Bernardet J.-F."/>
            <person name="Hugo C."/>
            <person name="Kampfer P."/>
            <person name="Newman J."/>
            <person name="McQuiston J.R."/>
        </authorList>
    </citation>
    <scope>NUCLEOTIDE SEQUENCE [LARGE SCALE GENOMIC DNA]</scope>
    <source>
        <strain evidence="1 2">H5559</strain>
    </source>
</reference>
<accession>A0AAD0YY89</accession>
<name>A0AAD0YY89_CHRID</name>
<dbReference type="EMBL" id="CP033930">
    <property type="protein sequence ID" value="AZB19733.1"/>
    <property type="molecule type" value="Genomic_DNA"/>
</dbReference>
<evidence type="ECO:0000313" key="1">
    <source>
        <dbReference type="EMBL" id="AZB19733.1"/>
    </source>
</evidence>